<feature type="domain" description="TPM" evidence="2">
    <location>
        <begin position="58"/>
        <end position="179"/>
    </location>
</feature>
<feature type="transmembrane region" description="Helical" evidence="1">
    <location>
        <begin position="31"/>
        <end position="51"/>
    </location>
</feature>
<dbReference type="STRING" id="381666.H16_A2010"/>
<evidence type="ECO:0000259" key="2">
    <source>
        <dbReference type="Pfam" id="PF04536"/>
    </source>
</evidence>
<dbReference type="PANTHER" id="PTHR30373">
    <property type="entry name" value="UPF0603 PROTEIN YGCG"/>
    <property type="match status" value="1"/>
</dbReference>
<evidence type="ECO:0000313" key="4">
    <source>
        <dbReference type="Proteomes" id="UP000008210"/>
    </source>
</evidence>
<keyword evidence="1" id="KW-0812">Transmembrane</keyword>
<feature type="transmembrane region" description="Helical" evidence="1">
    <location>
        <begin position="236"/>
        <end position="261"/>
    </location>
</feature>
<organism evidence="3 4">
    <name type="scientific">Cupriavidus necator (strain ATCC 17699 / DSM 428 / KCTC 22496 / NCIMB 10442 / H16 / Stanier 337)</name>
    <name type="common">Ralstonia eutropha</name>
    <dbReference type="NCBI Taxonomy" id="381666"/>
    <lineage>
        <taxon>Bacteria</taxon>
        <taxon>Pseudomonadati</taxon>
        <taxon>Pseudomonadota</taxon>
        <taxon>Betaproteobacteria</taxon>
        <taxon>Burkholderiales</taxon>
        <taxon>Burkholderiaceae</taxon>
        <taxon>Cupriavidus</taxon>
    </lineage>
</organism>
<protein>
    <submittedName>
        <fullName evidence="3">Beta-propeller domains of methanol dehydrogenase-type (Homolog)</fullName>
    </submittedName>
</protein>
<dbReference type="AlphaFoldDB" id="Q0KA61"/>
<dbReference type="Gene3D" id="3.10.310.50">
    <property type="match status" value="1"/>
</dbReference>
<dbReference type="InterPro" id="IPR007621">
    <property type="entry name" value="TPM_dom"/>
</dbReference>
<accession>Q0KA61</accession>
<proteinExistence type="predicted"/>
<name>Q0KA61_CUPNH</name>
<gene>
    <name evidence="3" type="ordered locus">H16_A2010</name>
</gene>
<dbReference type="Proteomes" id="UP000008210">
    <property type="component" value="Chromosome 1"/>
</dbReference>
<dbReference type="EMBL" id="AM260479">
    <property type="protein sequence ID" value="CAJ93110.1"/>
    <property type="molecule type" value="Genomic_DNA"/>
</dbReference>
<reference evidence="3 4" key="1">
    <citation type="journal article" date="2006" name="Nat. Biotechnol.">
        <title>Genome sequence of the bioplastic-producing 'Knallgas' bacterium Ralstonia eutropha H16.</title>
        <authorList>
            <person name="Pohlmann A."/>
            <person name="Fricke W.F."/>
            <person name="Reinecke F."/>
            <person name="Kusian B."/>
            <person name="Liesegang H."/>
            <person name="Cramm R."/>
            <person name="Eitinger T."/>
            <person name="Ewering C."/>
            <person name="Potter M."/>
            <person name="Schwartz E."/>
            <person name="Strittmatter A."/>
            <person name="Voss I."/>
            <person name="Gottschalk G."/>
            <person name="Steinbuechel A."/>
            <person name="Friedrich B."/>
            <person name="Bowien B."/>
        </authorList>
    </citation>
    <scope>NUCLEOTIDE SEQUENCE [LARGE SCALE GENOMIC DNA]</scope>
    <source>
        <strain evidence="4">ATCC 17699 / DSM 428 / KCTC 22496 / NCIMB 10442 / H16 / Stanier 337</strain>
    </source>
</reference>
<sequence length="306" mass="31933">MWAVLVMPAISLCRCGQRPRWCQLNLRTAARGLLLVLTAFVFPGAIAEVAVPSLTARVTDLTGTLTRAQQASLDQTLQAFEARKGAQVAVLMVPTTRPETIEQYSLRVVEQWKLGRNRVDDGALLIIAKDDRTLRIEVGYGLEGVLTDAASKRIISDDIVPRFKRGDFYGGVSAGIDRMLGVIEGEPLPPPEERAGDTGDPVRQLMPILLVLTLVLGGLLRSMLGRFPGAVATGGAVGVVAWMLSGAIFAGIVAGAIALLFTLMGGPHMGLLAIGGRSGRYGGRSGPGGFGGGGGGFGGGGASGKW</sequence>
<dbReference type="Pfam" id="PF04536">
    <property type="entry name" value="TPM_phosphatase"/>
    <property type="match status" value="1"/>
</dbReference>
<dbReference type="HOGENOM" id="CLU_035211_0_1_4"/>
<keyword evidence="1" id="KW-1133">Transmembrane helix</keyword>
<keyword evidence="4" id="KW-1185">Reference proteome</keyword>
<feature type="transmembrane region" description="Helical" evidence="1">
    <location>
        <begin position="205"/>
        <end position="224"/>
    </location>
</feature>
<keyword evidence="1" id="KW-0472">Membrane</keyword>
<evidence type="ECO:0000313" key="3">
    <source>
        <dbReference type="EMBL" id="CAJ93110.1"/>
    </source>
</evidence>
<dbReference type="PANTHER" id="PTHR30373:SF2">
    <property type="entry name" value="UPF0603 PROTEIN YGCG"/>
    <property type="match status" value="1"/>
</dbReference>
<evidence type="ECO:0000256" key="1">
    <source>
        <dbReference type="SAM" id="Phobius"/>
    </source>
</evidence>
<dbReference type="eggNOG" id="COG1512">
    <property type="taxonomic scope" value="Bacteria"/>
</dbReference>
<dbReference type="KEGG" id="reh:H16_A2010"/>